<dbReference type="InterPro" id="IPR050812">
    <property type="entry name" value="Preph/Arog_dehydrog"/>
</dbReference>
<dbReference type="AlphaFoldDB" id="L9XLW1"/>
<dbReference type="InterPro" id="IPR036291">
    <property type="entry name" value="NAD(P)-bd_dom_sf"/>
</dbReference>
<accession>L9XLW1</accession>
<organism evidence="4 5">
    <name type="scientific">Natronolimnohabitans innermongolicus JCM 12255</name>
    <dbReference type="NCBI Taxonomy" id="1227499"/>
    <lineage>
        <taxon>Archaea</taxon>
        <taxon>Methanobacteriati</taxon>
        <taxon>Methanobacteriota</taxon>
        <taxon>Stenosarchaea group</taxon>
        <taxon>Halobacteria</taxon>
        <taxon>Halobacteriales</taxon>
        <taxon>Natrialbaceae</taxon>
        <taxon>Natronolimnohabitans</taxon>
    </lineage>
</organism>
<keyword evidence="1" id="KW-0560">Oxidoreductase</keyword>
<dbReference type="eggNOG" id="arCOG00245">
    <property type="taxonomic scope" value="Archaea"/>
</dbReference>
<dbReference type="InterPro" id="IPR008927">
    <property type="entry name" value="6-PGluconate_DH-like_C_sf"/>
</dbReference>
<evidence type="ECO:0000313" key="4">
    <source>
        <dbReference type="EMBL" id="ELY61648.1"/>
    </source>
</evidence>
<feature type="domain" description="Prephenate dehydrogenase nucleotide-binding" evidence="3">
    <location>
        <begin position="20"/>
        <end position="115"/>
    </location>
</feature>
<dbReference type="SUPFAM" id="SSF48179">
    <property type="entry name" value="6-phosphogluconate dehydrogenase C-terminal domain-like"/>
    <property type="match status" value="1"/>
</dbReference>
<dbReference type="GO" id="GO:0006571">
    <property type="term" value="P:tyrosine biosynthetic process"/>
    <property type="evidence" value="ECO:0007669"/>
    <property type="project" value="TreeGrafter"/>
</dbReference>
<name>L9XLW1_9EURY</name>
<proteinExistence type="predicted"/>
<dbReference type="Proteomes" id="UP000011602">
    <property type="component" value="Unassembled WGS sequence"/>
</dbReference>
<dbReference type="STRING" id="1227499.C493_02251"/>
<evidence type="ECO:0000313" key="5">
    <source>
        <dbReference type="Proteomes" id="UP000011602"/>
    </source>
</evidence>
<sequence length="292" mass="30385">MDVLIVGAGSMGTWFGRAIDATVTFADVDPAAATAAAEAVGDGAETTGLEDDGEYDVVCLAVPMTHVVDAVGDHAHRARRAIVDVSGVMDAPLEAMATHAPDLERASLHPLFAPERAPGSIAVVRDDAGPTIESLLADLTERGNDPIETTTTEHDEAMETVQAATHAAVLSFALATEPVPDGFETPIYEGLETLVEQMTEGTPRVYADIQGVFDGADRVADAAAAIADADADELEALYRDAAAQWQPDDAAGVDGDADREPTNAAAARKTKTKTESESETKTNMDPNGGPTE</sequence>
<dbReference type="PATRIC" id="fig|1227499.3.peg.461"/>
<gene>
    <name evidence="4" type="ORF">C493_02251</name>
</gene>
<keyword evidence="5" id="KW-1185">Reference proteome</keyword>
<dbReference type="GO" id="GO:0008977">
    <property type="term" value="F:prephenate dehydrogenase (NAD+) activity"/>
    <property type="evidence" value="ECO:0007669"/>
    <property type="project" value="TreeGrafter"/>
</dbReference>
<dbReference type="Gene3D" id="3.40.50.720">
    <property type="entry name" value="NAD(P)-binding Rossmann-like Domain"/>
    <property type="match status" value="1"/>
</dbReference>
<dbReference type="EMBL" id="AOHZ01000011">
    <property type="protein sequence ID" value="ELY61648.1"/>
    <property type="molecule type" value="Genomic_DNA"/>
</dbReference>
<dbReference type="PANTHER" id="PTHR21363:SF0">
    <property type="entry name" value="PREPHENATE DEHYDROGENASE [NADP(+)]"/>
    <property type="match status" value="1"/>
</dbReference>
<evidence type="ECO:0000256" key="1">
    <source>
        <dbReference type="ARBA" id="ARBA00023002"/>
    </source>
</evidence>
<comment type="caution">
    <text evidence="4">The sequence shown here is derived from an EMBL/GenBank/DDBJ whole genome shotgun (WGS) entry which is preliminary data.</text>
</comment>
<evidence type="ECO:0000256" key="2">
    <source>
        <dbReference type="SAM" id="MobiDB-lite"/>
    </source>
</evidence>
<feature type="region of interest" description="Disordered" evidence="2">
    <location>
        <begin position="247"/>
        <end position="292"/>
    </location>
</feature>
<dbReference type="OrthoDB" id="24743at2157"/>
<dbReference type="Pfam" id="PF02153">
    <property type="entry name" value="PDH_N"/>
    <property type="match status" value="1"/>
</dbReference>
<dbReference type="GO" id="GO:0070403">
    <property type="term" value="F:NAD+ binding"/>
    <property type="evidence" value="ECO:0007669"/>
    <property type="project" value="InterPro"/>
</dbReference>
<dbReference type="InterPro" id="IPR046826">
    <property type="entry name" value="PDH_N"/>
</dbReference>
<dbReference type="PANTHER" id="PTHR21363">
    <property type="entry name" value="PREPHENATE DEHYDROGENASE"/>
    <property type="match status" value="1"/>
</dbReference>
<feature type="compositionally biased region" description="Basic and acidic residues" evidence="2">
    <location>
        <begin position="272"/>
        <end position="282"/>
    </location>
</feature>
<protein>
    <submittedName>
        <fullName evidence="4">Prephenate dehydrogenase</fullName>
    </submittedName>
</protein>
<dbReference type="RefSeq" id="WP_007257761.1">
    <property type="nucleotide sequence ID" value="NZ_AOHZ01000011.1"/>
</dbReference>
<dbReference type="SUPFAM" id="SSF51735">
    <property type="entry name" value="NAD(P)-binding Rossmann-fold domains"/>
    <property type="match status" value="1"/>
</dbReference>
<reference evidence="4 5" key="1">
    <citation type="journal article" date="2014" name="PLoS Genet.">
        <title>Phylogenetically driven sequencing of extremely halophilic archaea reveals strategies for static and dynamic osmo-response.</title>
        <authorList>
            <person name="Becker E.A."/>
            <person name="Seitzer P.M."/>
            <person name="Tritt A."/>
            <person name="Larsen D."/>
            <person name="Krusor M."/>
            <person name="Yao A.I."/>
            <person name="Wu D."/>
            <person name="Madern D."/>
            <person name="Eisen J.A."/>
            <person name="Darling A.E."/>
            <person name="Facciotti M.T."/>
        </authorList>
    </citation>
    <scope>NUCLEOTIDE SEQUENCE [LARGE SCALE GENOMIC DNA]</scope>
    <source>
        <strain evidence="4 5">JCM 12255</strain>
    </source>
</reference>
<evidence type="ECO:0000259" key="3">
    <source>
        <dbReference type="Pfam" id="PF02153"/>
    </source>
</evidence>